<name>A0A540LF33_MALBA</name>
<proteinExistence type="predicted"/>
<gene>
    <name evidence="1" type="ORF">C1H46_029367</name>
</gene>
<sequence length="55" mass="6391">MNYGESKKLLRELPMTLICFFWNPLKNWALQAAAASWETCDDAMKQLKKTEKIAI</sequence>
<keyword evidence="2" id="KW-1185">Reference proteome</keyword>
<protein>
    <submittedName>
        <fullName evidence="1">Uncharacterized protein</fullName>
    </submittedName>
</protein>
<evidence type="ECO:0000313" key="1">
    <source>
        <dbReference type="EMBL" id="TQD85083.1"/>
    </source>
</evidence>
<dbReference type="AlphaFoldDB" id="A0A540LF33"/>
<evidence type="ECO:0000313" key="2">
    <source>
        <dbReference type="Proteomes" id="UP000315295"/>
    </source>
</evidence>
<dbReference type="Proteomes" id="UP000315295">
    <property type="component" value="Unassembled WGS sequence"/>
</dbReference>
<dbReference type="EMBL" id="VIEB01000611">
    <property type="protein sequence ID" value="TQD85083.1"/>
    <property type="molecule type" value="Genomic_DNA"/>
</dbReference>
<comment type="caution">
    <text evidence="1">The sequence shown here is derived from an EMBL/GenBank/DDBJ whole genome shotgun (WGS) entry which is preliminary data.</text>
</comment>
<accession>A0A540LF33</accession>
<reference evidence="1 2" key="1">
    <citation type="journal article" date="2019" name="G3 (Bethesda)">
        <title>Sequencing of a Wild Apple (Malus baccata) Genome Unravels the Differences Between Cultivated and Wild Apple Species Regarding Disease Resistance and Cold Tolerance.</title>
        <authorList>
            <person name="Chen X."/>
        </authorList>
    </citation>
    <scope>NUCLEOTIDE SEQUENCE [LARGE SCALE GENOMIC DNA]</scope>
    <source>
        <strain evidence="2">cv. Shandingzi</strain>
        <tissue evidence="1">Leaves</tissue>
    </source>
</reference>
<organism evidence="1 2">
    <name type="scientific">Malus baccata</name>
    <name type="common">Siberian crab apple</name>
    <name type="synonym">Pyrus baccata</name>
    <dbReference type="NCBI Taxonomy" id="106549"/>
    <lineage>
        <taxon>Eukaryota</taxon>
        <taxon>Viridiplantae</taxon>
        <taxon>Streptophyta</taxon>
        <taxon>Embryophyta</taxon>
        <taxon>Tracheophyta</taxon>
        <taxon>Spermatophyta</taxon>
        <taxon>Magnoliopsida</taxon>
        <taxon>eudicotyledons</taxon>
        <taxon>Gunneridae</taxon>
        <taxon>Pentapetalae</taxon>
        <taxon>rosids</taxon>
        <taxon>fabids</taxon>
        <taxon>Rosales</taxon>
        <taxon>Rosaceae</taxon>
        <taxon>Amygdaloideae</taxon>
        <taxon>Maleae</taxon>
        <taxon>Malus</taxon>
    </lineage>
</organism>